<reference evidence="5" key="1">
    <citation type="submission" date="2021-01" db="EMBL/GenBank/DDBJ databases">
        <title>Whole genome shotgun sequence of Rhizocola hellebori NBRC 109834.</title>
        <authorList>
            <person name="Komaki H."/>
            <person name="Tamura T."/>
        </authorList>
    </citation>
    <scope>NUCLEOTIDE SEQUENCE</scope>
    <source>
        <strain evidence="5">NBRC 109834</strain>
    </source>
</reference>
<feature type="domain" description="HTH araC/xylS-type" evidence="4">
    <location>
        <begin position="159"/>
        <end position="257"/>
    </location>
</feature>
<proteinExistence type="predicted"/>
<dbReference type="PANTHER" id="PTHR46796">
    <property type="entry name" value="HTH-TYPE TRANSCRIPTIONAL ACTIVATOR RHAS-RELATED"/>
    <property type="match status" value="1"/>
</dbReference>
<dbReference type="GO" id="GO:0003700">
    <property type="term" value="F:DNA-binding transcription factor activity"/>
    <property type="evidence" value="ECO:0007669"/>
    <property type="project" value="InterPro"/>
</dbReference>
<dbReference type="InterPro" id="IPR050204">
    <property type="entry name" value="AraC_XylS_family_regulators"/>
</dbReference>
<evidence type="ECO:0000313" key="5">
    <source>
        <dbReference type="EMBL" id="GIH09175.1"/>
    </source>
</evidence>
<keyword evidence="2" id="KW-0238">DNA-binding</keyword>
<evidence type="ECO:0000313" key="6">
    <source>
        <dbReference type="Proteomes" id="UP000612899"/>
    </source>
</evidence>
<organism evidence="5 6">
    <name type="scientific">Rhizocola hellebori</name>
    <dbReference type="NCBI Taxonomy" id="1392758"/>
    <lineage>
        <taxon>Bacteria</taxon>
        <taxon>Bacillati</taxon>
        <taxon>Actinomycetota</taxon>
        <taxon>Actinomycetes</taxon>
        <taxon>Micromonosporales</taxon>
        <taxon>Micromonosporaceae</taxon>
        <taxon>Rhizocola</taxon>
    </lineage>
</organism>
<dbReference type="SMART" id="SM00342">
    <property type="entry name" value="HTH_ARAC"/>
    <property type="match status" value="1"/>
</dbReference>
<dbReference type="RefSeq" id="WP_203912903.1">
    <property type="nucleotide sequence ID" value="NZ_BONY01000062.1"/>
</dbReference>
<dbReference type="Proteomes" id="UP000612899">
    <property type="component" value="Unassembled WGS sequence"/>
</dbReference>
<dbReference type="Gene3D" id="1.10.10.60">
    <property type="entry name" value="Homeodomain-like"/>
    <property type="match status" value="1"/>
</dbReference>
<keyword evidence="3" id="KW-0804">Transcription</keyword>
<dbReference type="InterPro" id="IPR018060">
    <property type="entry name" value="HTH_AraC"/>
</dbReference>
<dbReference type="EMBL" id="BONY01000062">
    <property type="protein sequence ID" value="GIH09175.1"/>
    <property type="molecule type" value="Genomic_DNA"/>
</dbReference>
<name>A0A8J3VJX7_9ACTN</name>
<evidence type="ECO:0000256" key="2">
    <source>
        <dbReference type="ARBA" id="ARBA00023125"/>
    </source>
</evidence>
<dbReference type="InterPro" id="IPR037923">
    <property type="entry name" value="HTH-like"/>
</dbReference>
<evidence type="ECO:0000256" key="3">
    <source>
        <dbReference type="ARBA" id="ARBA00023163"/>
    </source>
</evidence>
<dbReference type="SUPFAM" id="SSF51215">
    <property type="entry name" value="Regulatory protein AraC"/>
    <property type="match status" value="1"/>
</dbReference>
<comment type="caution">
    <text evidence="5">The sequence shown here is derived from an EMBL/GenBank/DDBJ whole genome shotgun (WGS) entry which is preliminary data.</text>
</comment>
<keyword evidence="1" id="KW-0805">Transcription regulation</keyword>
<dbReference type="GO" id="GO:0043565">
    <property type="term" value="F:sequence-specific DNA binding"/>
    <property type="evidence" value="ECO:0007669"/>
    <property type="project" value="InterPro"/>
</dbReference>
<protein>
    <recommendedName>
        <fullName evidence="4">HTH araC/xylS-type domain-containing protein</fullName>
    </recommendedName>
</protein>
<accession>A0A8J3VJX7</accession>
<sequence length="279" mass="30522">MLLPEGKVSVRLHRPPRVANAGAALHGTTGLHDTFLLPDLWQLHLYAYSGELTLGGLHHPIRPGHISLVPPGETVSFRYLGRSEHLFVHLRLDPAGGAQTVPVMQDAGEQAEPLAELLRRAVAAAPSRPEQAAAEVWAALWRIAQLPRPSPGGRHLAVVRAMDFIEARLAEPVTVPQIARHADVSHNQLTRLFRADTGSTVVAYLRRRRLARAEHLLRRTTLPIPAIAASVGIPDLQAFNKSCRRELGASPRAVRNYPQTTSVRGISTMLIREPSSPDT</sequence>
<evidence type="ECO:0000256" key="1">
    <source>
        <dbReference type="ARBA" id="ARBA00023015"/>
    </source>
</evidence>
<dbReference type="PROSITE" id="PS01124">
    <property type="entry name" value="HTH_ARAC_FAMILY_2"/>
    <property type="match status" value="1"/>
</dbReference>
<dbReference type="SUPFAM" id="SSF46689">
    <property type="entry name" value="Homeodomain-like"/>
    <property type="match status" value="2"/>
</dbReference>
<dbReference type="InterPro" id="IPR009057">
    <property type="entry name" value="Homeodomain-like_sf"/>
</dbReference>
<dbReference type="Pfam" id="PF12833">
    <property type="entry name" value="HTH_18"/>
    <property type="match status" value="1"/>
</dbReference>
<gene>
    <name evidence="5" type="ORF">Rhe02_72420</name>
</gene>
<keyword evidence="6" id="KW-1185">Reference proteome</keyword>
<dbReference type="AlphaFoldDB" id="A0A8J3VJX7"/>
<evidence type="ECO:0000259" key="4">
    <source>
        <dbReference type="PROSITE" id="PS01124"/>
    </source>
</evidence>